<organism evidence="10 11">
    <name type="scientific">Amanita thiersii Skay4041</name>
    <dbReference type="NCBI Taxonomy" id="703135"/>
    <lineage>
        <taxon>Eukaryota</taxon>
        <taxon>Fungi</taxon>
        <taxon>Dikarya</taxon>
        <taxon>Basidiomycota</taxon>
        <taxon>Agaricomycotina</taxon>
        <taxon>Agaricomycetes</taxon>
        <taxon>Agaricomycetidae</taxon>
        <taxon>Agaricales</taxon>
        <taxon>Pluteineae</taxon>
        <taxon>Amanitaceae</taxon>
        <taxon>Amanita</taxon>
    </lineage>
</organism>
<dbReference type="Pfam" id="PF02225">
    <property type="entry name" value="PA"/>
    <property type="match status" value="1"/>
</dbReference>
<name>A0A2A9NUW5_9AGAR</name>
<dbReference type="PANTHER" id="PTHR45679:SF5">
    <property type="entry name" value="ER DEGRADATION-ENHANCING ALPHA-MANNOSIDASE-LIKE PROTEIN 1"/>
    <property type="match status" value="1"/>
</dbReference>
<dbReference type="SUPFAM" id="SSF52025">
    <property type="entry name" value="PA domain"/>
    <property type="match status" value="1"/>
</dbReference>
<evidence type="ECO:0000256" key="8">
    <source>
        <dbReference type="SAM" id="SignalP"/>
    </source>
</evidence>
<dbReference type="PANTHER" id="PTHR45679">
    <property type="entry name" value="ER DEGRADATION-ENHANCING ALPHA-MANNOSIDASE-LIKE PROTEIN 2"/>
    <property type="match status" value="1"/>
</dbReference>
<dbReference type="GO" id="GO:0016020">
    <property type="term" value="C:membrane"/>
    <property type="evidence" value="ECO:0007669"/>
    <property type="project" value="InterPro"/>
</dbReference>
<evidence type="ECO:0000259" key="9">
    <source>
        <dbReference type="Pfam" id="PF02225"/>
    </source>
</evidence>
<dbReference type="OrthoDB" id="8118055at2759"/>
<dbReference type="Proteomes" id="UP000242287">
    <property type="component" value="Unassembled WGS sequence"/>
</dbReference>
<evidence type="ECO:0000256" key="4">
    <source>
        <dbReference type="ARBA" id="ARBA00023180"/>
    </source>
</evidence>
<evidence type="ECO:0000256" key="6">
    <source>
        <dbReference type="PIRSR" id="PIRSR601382-2"/>
    </source>
</evidence>
<sequence length="904" mass="101471">MRWSEHWQEFLLVAAAVVSEGQWWYHTSANALSADPKFGWTPYKKLAARERTRELWYHGYNNYMNFAFPLDELTPLSCSGQGPDWGNPDNIATNDVAGNFSLTLIDVLDTFIVLDDRNGFETAVKNVIDWVSFDVNTKPQVFETTIRVLGGLLSGHIFANQTGQRFHLPWYRGELLDMAYDLGVRLLPAFSTPTGLPYARINLRRGITKGETRETCTAGAGSLMLEFATLSRLTGDDRFEKAAYKAFFGLWNRKSSIGLVGNTINTWTGVWTAPEVTGIGAGIDSFYEYALKWYILSGDLEFLDVWDDAYTAVMRYSRALDGFWYRTVNMYSGDVAYNTIDSLSAFWPGLQVLAGDIQSAIKLHLMCMAISLIPHYNLLSRTDYNIWRGHSGLPEVYDTHFRQATSHQYPLRPEFVESTWYLYRATRDPFYLDVGERVLNDIIKRAKVDCGLCGISDLRTNERDDRMESFALSETLKYLYLLFDEGNPLHSDDSNYVFTTEGHILTLGRQHMKPVSPARRRMRRKEAHQCPVYSPFVNILSRGSGNSGLTQGIRSHNYVDYARELVGLLPDETDNRTWSHTGWCEKPQLDIFSYDFILSSSGKAVAEDLSPSLLKLGVLPDGFIIHNVTGIRTHIVKRLDGQGYDVSKDRTLVGHYSVRPGHLVYINDSSLFHPTERNIQEELMTRNLDVKLKFFIQVMDPVFDGQTALQEVFGNEITKEASVLGSAAFFGADLSTAEPIGSSRQIRFADQAGLPVYRDPTNIDGCSAYGHAYTDSILFVQRGGCTFLEKLVKAREASAAGVIVLGYDDSLLNPTANDEEIEEAGNLDDVALVYLPRKAGLKFSDMFDFTENSGSGQLMVVVDPEGHPANSDKGEAPIEKDGSTVANRILYLNGLPLLNTRLLV</sequence>
<keyword evidence="7" id="KW-0326">Glycosidase</keyword>
<dbReference type="EC" id="3.2.1.-" evidence="7"/>
<dbReference type="PRINTS" id="PR00747">
    <property type="entry name" value="GLYHDRLASE47"/>
</dbReference>
<feature type="chain" id="PRO_5013242105" description="alpha-1,2-Mannosidase" evidence="8">
    <location>
        <begin position="22"/>
        <end position="904"/>
    </location>
</feature>
<evidence type="ECO:0000256" key="1">
    <source>
        <dbReference type="ARBA" id="ARBA00004240"/>
    </source>
</evidence>
<dbReference type="Gene3D" id="1.50.10.10">
    <property type="match status" value="1"/>
</dbReference>
<feature type="active site" evidence="5">
    <location>
        <position position="414"/>
    </location>
</feature>
<feature type="active site" description="Proton donor" evidence="5">
    <location>
        <position position="143"/>
    </location>
</feature>
<evidence type="ECO:0000313" key="10">
    <source>
        <dbReference type="EMBL" id="PFH51443.1"/>
    </source>
</evidence>
<feature type="active site" description="Proton donor" evidence="5">
    <location>
        <position position="395"/>
    </location>
</feature>
<keyword evidence="11" id="KW-1185">Reference proteome</keyword>
<dbReference type="AlphaFoldDB" id="A0A2A9NUW5"/>
<keyword evidence="3" id="KW-0256">Endoplasmic reticulum</keyword>
<proteinExistence type="inferred from homology"/>
<dbReference type="GO" id="GO:1904380">
    <property type="term" value="P:endoplasmic reticulum mannose trimming"/>
    <property type="evidence" value="ECO:0007669"/>
    <property type="project" value="InterPro"/>
</dbReference>
<dbReference type="InterPro" id="IPR036026">
    <property type="entry name" value="Seven-hairpin_glycosidases"/>
</dbReference>
<dbReference type="InterPro" id="IPR012341">
    <property type="entry name" value="6hp_glycosidase-like_sf"/>
</dbReference>
<evidence type="ECO:0000256" key="7">
    <source>
        <dbReference type="RuleBase" id="RU361193"/>
    </source>
</evidence>
<feature type="signal peptide" evidence="8">
    <location>
        <begin position="1"/>
        <end position="21"/>
    </location>
</feature>
<keyword evidence="4" id="KW-0325">Glycoprotein</keyword>
<dbReference type="GO" id="GO:0005975">
    <property type="term" value="P:carbohydrate metabolic process"/>
    <property type="evidence" value="ECO:0007669"/>
    <property type="project" value="InterPro"/>
</dbReference>
<dbReference type="EMBL" id="KZ301988">
    <property type="protein sequence ID" value="PFH51443.1"/>
    <property type="molecule type" value="Genomic_DNA"/>
</dbReference>
<evidence type="ECO:0000313" key="11">
    <source>
        <dbReference type="Proteomes" id="UP000242287"/>
    </source>
</evidence>
<dbReference type="InterPro" id="IPR003137">
    <property type="entry name" value="PA_domain"/>
</dbReference>
<dbReference type="GO" id="GO:0004571">
    <property type="term" value="F:mannosyl-oligosaccharide 1,2-alpha-mannosidase activity"/>
    <property type="evidence" value="ECO:0007669"/>
    <property type="project" value="InterPro"/>
</dbReference>
<dbReference type="GO" id="GO:0005509">
    <property type="term" value="F:calcium ion binding"/>
    <property type="evidence" value="ECO:0007669"/>
    <property type="project" value="InterPro"/>
</dbReference>
<dbReference type="InterPro" id="IPR001382">
    <property type="entry name" value="Glyco_hydro_47"/>
</dbReference>
<accession>A0A2A9NUW5</accession>
<dbReference type="InterPro" id="IPR044674">
    <property type="entry name" value="EDEM1/2/3"/>
</dbReference>
<feature type="binding site" evidence="6">
    <location>
        <position position="500"/>
    </location>
    <ligand>
        <name>Ca(2+)</name>
        <dbReference type="ChEBI" id="CHEBI:29108"/>
    </ligand>
</feature>
<keyword evidence="8" id="KW-0732">Signal</keyword>
<dbReference type="GO" id="GO:0044322">
    <property type="term" value="C:endoplasmic reticulum quality control compartment"/>
    <property type="evidence" value="ECO:0007669"/>
    <property type="project" value="GOC"/>
</dbReference>
<dbReference type="CDD" id="cd00538">
    <property type="entry name" value="PA"/>
    <property type="match status" value="1"/>
</dbReference>
<dbReference type="GO" id="GO:0036503">
    <property type="term" value="P:ERAD pathway"/>
    <property type="evidence" value="ECO:0007669"/>
    <property type="project" value="UniProtKB-ARBA"/>
</dbReference>
<comment type="similarity">
    <text evidence="2 7">Belongs to the glycosyl hydrolase 47 family.</text>
</comment>
<gene>
    <name evidence="10" type="ORF">AMATHDRAFT_85178</name>
</gene>
<dbReference type="STRING" id="703135.A0A2A9NUW5"/>
<dbReference type="Pfam" id="PF01532">
    <property type="entry name" value="Glyco_hydro_47"/>
    <property type="match status" value="1"/>
</dbReference>
<keyword evidence="6" id="KW-0479">Metal-binding</keyword>
<evidence type="ECO:0000256" key="3">
    <source>
        <dbReference type="ARBA" id="ARBA00022824"/>
    </source>
</evidence>
<feature type="domain" description="PA" evidence="9">
    <location>
        <begin position="762"/>
        <end position="836"/>
    </location>
</feature>
<dbReference type="InterPro" id="IPR046450">
    <property type="entry name" value="PA_dom_sf"/>
</dbReference>
<comment type="cofactor">
    <cofactor evidence="6">
        <name>Ca(2+)</name>
        <dbReference type="ChEBI" id="CHEBI:29108"/>
    </cofactor>
</comment>
<reference evidence="10 11" key="1">
    <citation type="submission" date="2014-02" db="EMBL/GenBank/DDBJ databases">
        <title>Transposable element dynamics among asymbiotic and ectomycorrhizal Amanita fungi.</title>
        <authorList>
            <consortium name="DOE Joint Genome Institute"/>
            <person name="Hess J."/>
            <person name="Skrede I."/>
            <person name="Wolfe B."/>
            <person name="LaButti K."/>
            <person name="Ohm R.A."/>
            <person name="Grigoriev I.V."/>
            <person name="Pringle A."/>
        </authorList>
    </citation>
    <scope>NUCLEOTIDE SEQUENCE [LARGE SCALE GENOMIC DNA]</scope>
    <source>
        <strain evidence="10 11">SKay4041</strain>
    </source>
</reference>
<feature type="active site" evidence="5">
    <location>
        <position position="284"/>
    </location>
</feature>
<keyword evidence="6" id="KW-0106">Calcium</keyword>
<evidence type="ECO:0000256" key="5">
    <source>
        <dbReference type="PIRSR" id="PIRSR601382-1"/>
    </source>
</evidence>
<dbReference type="SUPFAM" id="SSF48225">
    <property type="entry name" value="Seven-hairpin glycosidases"/>
    <property type="match status" value="1"/>
</dbReference>
<evidence type="ECO:0000256" key="2">
    <source>
        <dbReference type="ARBA" id="ARBA00007658"/>
    </source>
</evidence>
<dbReference type="Gene3D" id="3.50.30.30">
    <property type="match status" value="1"/>
</dbReference>
<protein>
    <recommendedName>
        <fullName evidence="7">alpha-1,2-Mannosidase</fullName>
        <ecNumber evidence="7">3.2.1.-</ecNumber>
    </recommendedName>
</protein>
<comment type="subcellular location">
    <subcellularLocation>
        <location evidence="1">Endoplasmic reticulum</location>
    </subcellularLocation>
</comment>
<keyword evidence="7 10" id="KW-0378">Hydrolase</keyword>